<dbReference type="GeneID" id="18921721"/>
<evidence type="ECO:0000313" key="1">
    <source>
        <dbReference type="EMBL" id="EGG11554.1"/>
    </source>
</evidence>
<gene>
    <name evidence="1" type="ORF">MELLADRAFT_102589</name>
</gene>
<dbReference type="VEuPathDB" id="FungiDB:MELLADRAFT_102589"/>
<dbReference type="AlphaFoldDB" id="F4R799"/>
<dbReference type="InParanoid" id="F4R799"/>
<sequence>MGTNQLPVEIIDLIVNHFKAGLKQTAPNPLNTADKPFLKRSAMFELLNLRLINKTWSIAIIPHIYQDMSLSAPSMIECLKDTWNHSKIISITSRVQRLCFDQVEYPNLKFTIHLDGQTLDQMAEPKGEGKEHNREVTLTRKAVIDSKVA</sequence>
<organism evidence="2">
    <name type="scientific">Melampsora larici-populina (strain 98AG31 / pathotype 3-4-7)</name>
    <name type="common">Poplar leaf rust fungus</name>
    <dbReference type="NCBI Taxonomy" id="747676"/>
    <lineage>
        <taxon>Eukaryota</taxon>
        <taxon>Fungi</taxon>
        <taxon>Dikarya</taxon>
        <taxon>Basidiomycota</taxon>
        <taxon>Pucciniomycotina</taxon>
        <taxon>Pucciniomycetes</taxon>
        <taxon>Pucciniales</taxon>
        <taxon>Melampsoraceae</taxon>
        <taxon>Melampsora</taxon>
    </lineage>
</organism>
<dbReference type="KEGG" id="mlr:MELLADRAFT_102589"/>
<name>F4R799_MELLP</name>
<evidence type="ECO:0000313" key="2">
    <source>
        <dbReference type="Proteomes" id="UP000001072"/>
    </source>
</evidence>
<reference evidence="2" key="1">
    <citation type="journal article" date="2011" name="Proc. Natl. Acad. Sci. U.S.A.">
        <title>Obligate biotrophy features unraveled by the genomic analysis of rust fungi.</title>
        <authorList>
            <person name="Duplessis S."/>
            <person name="Cuomo C.A."/>
            <person name="Lin Y.-C."/>
            <person name="Aerts A."/>
            <person name="Tisserant E."/>
            <person name="Veneault-Fourrey C."/>
            <person name="Joly D.L."/>
            <person name="Hacquard S."/>
            <person name="Amselem J."/>
            <person name="Cantarel B.L."/>
            <person name="Chiu R."/>
            <person name="Coutinho P.M."/>
            <person name="Feau N."/>
            <person name="Field M."/>
            <person name="Frey P."/>
            <person name="Gelhaye E."/>
            <person name="Goldberg J."/>
            <person name="Grabherr M.G."/>
            <person name="Kodira C.D."/>
            <person name="Kohler A."/>
            <person name="Kuees U."/>
            <person name="Lindquist E.A."/>
            <person name="Lucas S.M."/>
            <person name="Mago R."/>
            <person name="Mauceli E."/>
            <person name="Morin E."/>
            <person name="Murat C."/>
            <person name="Pangilinan J.L."/>
            <person name="Park R."/>
            <person name="Pearson M."/>
            <person name="Quesneville H."/>
            <person name="Rouhier N."/>
            <person name="Sakthikumar S."/>
            <person name="Salamov A.A."/>
            <person name="Schmutz J."/>
            <person name="Selles B."/>
            <person name="Shapiro H."/>
            <person name="Tanguay P."/>
            <person name="Tuskan G.A."/>
            <person name="Henrissat B."/>
            <person name="Van de Peer Y."/>
            <person name="Rouze P."/>
            <person name="Ellis J.G."/>
            <person name="Dodds P.N."/>
            <person name="Schein J.E."/>
            <person name="Zhong S."/>
            <person name="Hamelin R.C."/>
            <person name="Grigoriev I.V."/>
            <person name="Szabo L.J."/>
            <person name="Martin F."/>
        </authorList>
    </citation>
    <scope>NUCLEOTIDE SEQUENCE [LARGE SCALE GENOMIC DNA]</scope>
    <source>
        <strain evidence="2">98AG31 / pathotype 3-4-7</strain>
    </source>
</reference>
<dbReference type="EMBL" id="GL883092">
    <property type="protein sequence ID" value="EGG11554.1"/>
    <property type="molecule type" value="Genomic_DNA"/>
</dbReference>
<accession>F4R799</accession>
<dbReference type="RefSeq" id="XP_007405189.1">
    <property type="nucleotide sequence ID" value="XM_007405127.1"/>
</dbReference>
<keyword evidence="2" id="KW-1185">Reference proteome</keyword>
<protein>
    <submittedName>
        <fullName evidence="1">Uncharacterized protein</fullName>
    </submittedName>
</protein>
<dbReference type="HOGENOM" id="CLU_1750085_0_0_1"/>
<proteinExistence type="predicted"/>
<dbReference type="Proteomes" id="UP000001072">
    <property type="component" value="Unassembled WGS sequence"/>
</dbReference>